<dbReference type="SUPFAM" id="SSF88723">
    <property type="entry name" value="PIN domain-like"/>
    <property type="match status" value="1"/>
</dbReference>
<dbReference type="InterPro" id="IPR038969">
    <property type="entry name" value="FEN"/>
</dbReference>
<dbReference type="Proteomes" id="UP000595268">
    <property type="component" value="Segment"/>
</dbReference>
<organism evidence="1 2">
    <name type="scientific">Providencia phage PSTRCR_120</name>
    <dbReference type="NCBI Taxonomy" id="2800826"/>
    <lineage>
        <taxon>Viruses</taxon>
        <taxon>Duplodnaviria</taxon>
        <taxon>Heunggongvirae</taxon>
        <taxon>Uroviricota</taxon>
        <taxon>Caudoviricetes</taxon>
        <taxon>Autographivirales</taxon>
        <taxon>Autotranscriptaviridae</taxon>
        <taxon>Studiervirinae</taxon>
        <taxon>Solymavirus</taxon>
        <taxon>Solymavirus PSTRCR120</taxon>
    </lineage>
</organism>
<name>A0A7T6ZLX2_9CAUD</name>
<keyword evidence="1" id="KW-0269">Exonuclease</keyword>
<dbReference type="InterPro" id="IPR029060">
    <property type="entry name" value="PIN-like_dom_sf"/>
</dbReference>
<sequence length="306" mass="35603">MAVMTLQEFKELRAGKSDRGCLVVDTDWLIMNALTASQIDEDWGDGIWHLTCDHNKAMEIVESNIHSFQTRKKAWAKADMIHVFSSRPNFRSKLTETYKGGRNTTRKPVGYWDFERRCKELFPVVIQEPNLEGDDVMGILGSDSESYGYGKAVLISVDKDFKTIPNCDFWHLTDGQIYSQTEESADWWWYYQTIVGDRTDGYSGIPTFGESTAYEFLDNPYVMKSRERTFKSGKRKGETVIEWYRDEAPEDYSVWDCMKTLAEYRGMSHEDLLLQARLARILRKEDYDTKTGEIKLWEPPYADKTN</sequence>
<keyword evidence="1" id="KW-0378">Hydrolase</keyword>
<proteinExistence type="predicted"/>
<dbReference type="PANTHER" id="PTHR42646">
    <property type="entry name" value="FLAP ENDONUCLEASE XNI"/>
    <property type="match status" value="1"/>
</dbReference>
<evidence type="ECO:0000313" key="2">
    <source>
        <dbReference type="Proteomes" id="UP000595268"/>
    </source>
</evidence>
<protein>
    <submittedName>
        <fullName evidence="1">Exonuclease</fullName>
    </submittedName>
</protein>
<accession>A0A7T6ZLX2</accession>
<dbReference type="Gene3D" id="3.40.50.1010">
    <property type="entry name" value="5'-nuclease"/>
    <property type="match status" value="1"/>
</dbReference>
<dbReference type="SUPFAM" id="SSF47807">
    <property type="entry name" value="5' to 3' exonuclease, C-terminal subdomain"/>
    <property type="match status" value="1"/>
</dbReference>
<evidence type="ECO:0000313" key="1">
    <source>
        <dbReference type="EMBL" id="QQK88334.1"/>
    </source>
</evidence>
<dbReference type="PANTHER" id="PTHR42646:SF2">
    <property type="entry name" value="5'-3' EXONUCLEASE FAMILY PROTEIN"/>
    <property type="match status" value="1"/>
</dbReference>
<dbReference type="GO" id="GO:0033567">
    <property type="term" value="P:DNA replication, Okazaki fragment processing"/>
    <property type="evidence" value="ECO:0007669"/>
    <property type="project" value="InterPro"/>
</dbReference>
<keyword evidence="1" id="KW-0540">Nuclease</keyword>
<dbReference type="EMBL" id="MW358928">
    <property type="protein sequence ID" value="QQK88334.1"/>
    <property type="molecule type" value="Genomic_DNA"/>
</dbReference>
<dbReference type="GO" id="GO:0004527">
    <property type="term" value="F:exonuclease activity"/>
    <property type="evidence" value="ECO:0007669"/>
    <property type="project" value="UniProtKB-KW"/>
</dbReference>
<dbReference type="GO" id="GO:0017108">
    <property type="term" value="F:5'-flap endonuclease activity"/>
    <property type="evidence" value="ECO:0007669"/>
    <property type="project" value="InterPro"/>
</dbReference>
<dbReference type="InterPro" id="IPR036279">
    <property type="entry name" value="5-3_exonuclease_C_sf"/>
</dbReference>
<reference evidence="1 2" key="1">
    <citation type="submission" date="2020-12" db="EMBL/GenBank/DDBJ databases">
        <authorList>
            <person name="Rakov C."/>
            <person name="Alkalay-Oren S."/>
            <person name="Coppenhagen-Glazer S."/>
            <person name="Hazan R."/>
        </authorList>
    </citation>
    <scope>NUCLEOTIDE SEQUENCE [LARGE SCALE GENOMIC DNA]</scope>
</reference>
<keyword evidence="2" id="KW-1185">Reference proteome</keyword>